<proteinExistence type="inferred from homology"/>
<dbReference type="CDD" id="cd03088">
    <property type="entry name" value="ManB"/>
    <property type="match status" value="1"/>
</dbReference>
<dbReference type="Pfam" id="PF02880">
    <property type="entry name" value="PGM_PMM_III"/>
    <property type="match status" value="1"/>
</dbReference>
<dbReference type="OrthoDB" id="1743979at2759"/>
<dbReference type="InterPro" id="IPR005843">
    <property type="entry name" value="A-D-PHexomutase_C"/>
</dbReference>
<keyword evidence="4 7" id="KW-0479">Metal-binding</keyword>
<dbReference type="Pfam" id="PF00408">
    <property type="entry name" value="PGM_PMM_IV"/>
    <property type="match status" value="1"/>
</dbReference>
<evidence type="ECO:0000259" key="10">
    <source>
        <dbReference type="Pfam" id="PF02879"/>
    </source>
</evidence>
<feature type="domain" description="Alpha-D-phosphohexomutase C-terminal" evidence="8">
    <location>
        <begin position="472"/>
        <end position="527"/>
    </location>
</feature>
<dbReference type="Proteomes" id="UP000006701">
    <property type="component" value="Unassembled WGS sequence"/>
</dbReference>
<evidence type="ECO:0000259" key="9">
    <source>
        <dbReference type="Pfam" id="PF02878"/>
    </source>
</evidence>
<evidence type="ECO:0000256" key="6">
    <source>
        <dbReference type="ARBA" id="ARBA00023235"/>
    </source>
</evidence>
<dbReference type="InterPro" id="IPR050060">
    <property type="entry name" value="Phosphoglucosamine_mutase"/>
</dbReference>
<dbReference type="OMA" id="NGDVAHF"/>
<dbReference type="HOGENOM" id="CLU_045514_1_0_1"/>
<dbReference type="KEGG" id="act:ACLA_061500"/>
<accession>A1CCD1</accession>
<dbReference type="PROSITE" id="PS00710">
    <property type="entry name" value="PGM_PMM"/>
    <property type="match status" value="1"/>
</dbReference>
<evidence type="ECO:0000256" key="1">
    <source>
        <dbReference type="ARBA" id="ARBA00001946"/>
    </source>
</evidence>
<dbReference type="RefSeq" id="XP_001273614.1">
    <property type="nucleotide sequence ID" value="XM_001273613.1"/>
</dbReference>
<evidence type="ECO:0000313" key="12">
    <source>
        <dbReference type="EMBL" id="EAW12188.1"/>
    </source>
</evidence>
<dbReference type="InterPro" id="IPR016066">
    <property type="entry name" value="A-D-PHexomutase_CS"/>
</dbReference>
<dbReference type="PANTHER" id="PTHR42946:SF1">
    <property type="entry name" value="PHOSPHOGLUCOMUTASE (ALPHA-D-GLUCOSE-1,6-BISPHOSPHATE-DEPENDENT)"/>
    <property type="match status" value="1"/>
</dbReference>
<comment type="similarity">
    <text evidence="2 7">Belongs to the phosphohexose mutase family.</text>
</comment>
<dbReference type="PANTHER" id="PTHR42946">
    <property type="entry name" value="PHOSPHOHEXOSE MUTASE"/>
    <property type="match status" value="1"/>
</dbReference>
<dbReference type="STRING" id="344612.A1CCD1"/>
<dbReference type="SUPFAM" id="SSF55957">
    <property type="entry name" value="Phosphoglucomutase, C-terminal domain"/>
    <property type="match status" value="1"/>
</dbReference>
<dbReference type="GO" id="GO:0004615">
    <property type="term" value="F:phosphomannomutase activity"/>
    <property type="evidence" value="ECO:0007669"/>
    <property type="project" value="TreeGrafter"/>
</dbReference>
<keyword evidence="3" id="KW-0597">Phosphoprotein</keyword>
<dbReference type="eggNOG" id="ENOG502SJJ8">
    <property type="taxonomic scope" value="Eukaryota"/>
</dbReference>
<dbReference type="InterPro" id="IPR005844">
    <property type="entry name" value="A-D-PHexomutase_a/b/a-I"/>
</dbReference>
<protein>
    <submittedName>
        <fullName evidence="12">Phosphoglucomutase, putative</fullName>
    </submittedName>
</protein>
<evidence type="ECO:0000259" key="8">
    <source>
        <dbReference type="Pfam" id="PF00408"/>
    </source>
</evidence>
<evidence type="ECO:0000256" key="4">
    <source>
        <dbReference type="ARBA" id="ARBA00022723"/>
    </source>
</evidence>
<dbReference type="Gene3D" id="3.30.310.50">
    <property type="entry name" value="Alpha-D-phosphohexomutase, C-terminal domain"/>
    <property type="match status" value="1"/>
</dbReference>
<evidence type="ECO:0000256" key="5">
    <source>
        <dbReference type="ARBA" id="ARBA00022842"/>
    </source>
</evidence>
<dbReference type="InterPro" id="IPR016055">
    <property type="entry name" value="A-D-PHexomutase_a/b/a-I/II/III"/>
</dbReference>
<dbReference type="InterPro" id="IPR005846">
    <property type="entry name" value="A-D-PHexomutase_a/b/a-III"/>
</dbReference>
<dbReference type="GO" id="GO:0005975">
    <property type="term" value="P:carbohydrate metabolic process"/>
    <property type="evidence" value="ECO:0007669"/>
    <property type="project" value="InterPro"/>
</dbReference>
<keyword evidence="6" id="KW-0413">Isomerase</keyword>
<dbReference type="VEuPathDB" id="FungiDB:ACLA_061500"/>
<dbReference type="GO" id="GO:0000287">
    <property type="term" value="F:magnesium ion binding"/>
    <property type="evidence" value="ECO:0007669"/>
    <property type="project" value="InterPro"/>
</dbReference>
<dbReference type="AlphaFoldDB" id="A1CCD1"/>
<feature type="domain" description="Alpha-D-phosphohexomutase alpha/beta/alpha" evidence="9">
    <location>
        <begin position="22"/>
        <end position="162"/>
    </location>
</feature>
<organism evidence="12 13">
    <name type="scientific">Aspergillus clavatus (strain ATCC 1007 / CBS 513.65 / DSM 816 / NCTC 3887 / NRRL 1 / QM 1276 / 107)</name>
    <dbReference type="NCBI Taxonomy" id="344612"/>
    <lineage>
        <taxon>Eukaryota</taxon>
        <taxon>Fungi</taxon>
        <taxon>Dikarya</taxon>
        <taxon>Ascomycota</taxon>
        <taxon>Pezizomycotina</taxon>
        <taxon>Eurotiomycetes</taxon>
        <taxon>Eurotiomycetidae</taxon>
        <taxon>Eurotiales</taxon>
        <taxon>Aspergillaceae</taxon>
        <taxon>Aspergillus</taxon>
        <taxon>Aspergillus subgen. Fumigati</taxon>
    </lineage>
</organism>
<feature type="domain" description="Alpha-D-phosphohexomutase alpha/beta/alpha" evidence="10">
    <location>
        <begin position="200"/>
        <end position="300"/>
    </location>
</feature>
<name>A1CCD1_ASPCL</name>
<evidence type="ECO:0000259" key="11">
    <source>
        <dbReference type="Pfam" id="PF02880"/>
    </source>
</evidence>
<gene>
    <name evidence="12" type="ORF">ACLA_061500</name>
</gene>
<dbReference type="SUPFAM" id="SSF53738">
    <property type="entry name" value="Phosphoglucomutase, first 3 domains"/>
    <property type="match status" value="2"/>
</dbReference>
<keyword evidence="13" id="KW-1185">Reference proteome</keyword>
<sequence>MAAGSLSDPLIAHLNYEPVPLKFGTSGRRGKVVDLTQLEIYTNVRAELRYLQSLPLSEGGIRVGDDFYFAYDLRPSSTSYVKDNRGGLSQAVVQAAKDAGMHPINLGAIPTPALTYFALRNGKGSIMVTGSHIPFDRNGYKLNTSQGELLKKDEQPINELVKITREELLSQPFAESLFNEHGMLRDGSSELPPIAPEGKDAYVQRYLDFFEGQSLEGKRILVYQHSAVGRDVAVEILQKLGAKVAIAGRSETFVPIDTEAIDAVQLNTIQVLYDSTGQTFDAVVSTDGDSDRPLILAPEGDRLRFFGGDLLGMVVAEYLQADAVVVPISTNDAIDRGSLADATEPKTKIGSPYVIAGMQDAIAKGRRRVCGWEANGGFLTGSDIERNGKMLTALPTRDAALPLLCALFAAQSRQITLPQLFSTLPRRFSRAALIRNFPRSTSMRILQRFSPSGSADQPDERIRSELETVFSPDVGFTAIARIDYTDGVRLIFENGDVAHFRPSGNADELRIYAVADTQERADGIAARGTAEPDGLLRKLERMV</sequence>
<dbReference type="Pfam" id="PF02879">
    <property type="entry name" value="PGM_PMM_II"/>
    <property type="match status" value="1"/>
</dbReference>
<dbReference type="GeneID" id="4705820"/>
<dbReference type="Pfam" id="PF02878">
    <property type="entry name" value="PGM_PMM_I"/>
    <property type="match status" value="1"/>
</dbReference>
<dbReference type="InterPro" id="IPR036900">
    <property type="entry name" value="A-D-PHexomutase_C_sf"/>
</dbReference>
<evidence type="ECO:0000256" key="2">
    <source>
        <dbReference type="ARBA" id="ARBA00010231"/>
    </source>
</evidence>
<feature type="domain" description="Alpha-D-phosphohexomutase alpha/beta/alpha" evidence="11">
    <location>
        <begin position="308"/>
        <end position="427"/>
    </location>
</feature>
<comment type="cofactor">
    <cofactor evidence="1">
        <name>Mg(2+)</name>
        <dbReference type="ChEBI" id="CHEBI:18420"/>
    </cofactor>
</comment>
<dbReference type="Gene3D" id="3.40.120.10">
    <property type="entry name" value="Alpha-D-Glucose-1,6-Bisphosphate, subunit A, domain 3"/>
    <property type="match status" value="3"/>
</dbReference>
<evidence type="ECO:0000313" key="13">
    <source>
        <dbReference type="Proteomes" id="UP000006701"/>
    </source>
</evidence>
<reference evidence="12 13" key="1">
    <citation type="journal article" date="2008" name="PLoS Genet.">
        <title>Genomic islands in the pathogenic filamentous fungus Aspergillus fumigatus.</title>
        <authorList>
            <person name="Fedorova N.D."/>
            <person name="Khaldi N."/>
            <person name="Joardar V.S."/>
            <person name="Maiti R."/>
            <person name="Amedeo P."/>
            <person name="Anderson M.J."/>
            <person name="Crabtree J."/>
            <person name="Silva J.C."/>
            <person name="Badger J.H."/>
            <person name="Albarraq A."/>
            <person name="Angiuoli S."/>
            <person name="Bussey H."/>
            <person name="Bowyer P."/>
            <person name="Cotty P.J."/>
            <person name="Dyer P.S."/>
            <person name="Egan A."/>
            <person name="Galens K."/>
            <person name="Fraser-Liggett C.M."/>
            <person name="Haas B.J."/>
            <person name="Inman J.M."/>
            <person name="Kent R."/>
            <person name="Lemieux S."/>
            <person name="Malavazi I."/>
            <person name="Orvis J."/>
            <person name="Roemer T."/>
            <person name="Ronning C.M."/>
            <person name="Sundaram J.P."/>
            <person name="Sutton G."/>
            <person name="Turner G."/>
            <person name="Venter J.C."/>
            <person name="White O.R."/>
            <person name="Whitty B.R."/>
            <person name="Youngman P."/>
            <person name="Wolfe K.H."/>
            <person name="Goldman G.H."/>
            <person name="Wortman J.R."/>
            <person name="Jiang B."/>
            <person name="Denning D.W."/>
            <person name="Nierman W.C."/>
        </authorList>
    </citation>
    <scope>NUCLEOTIDE SEQUENCE [LARGE SCALE GENOMIC DNA]</scope>
    <source>
        <strain evidence="13">ATCC 1007 / CBS 513.65 / DSM 816 / NCTC 3887 / NRRL 1</strain>
    </source>
</reference>
<evidence type="ECO:0000256" key="3">
    <source>
        <dbReference type="ARBA" id="ARBA00022553"/>
    </source>
</evidence>
<evidence type="ECO:0000256" key="7">
    <source>
        <dbReference type="RuleBase" id="RU004326"/>
    </source>
</evidence>
<dbReference type="EMBL" id="DS027050">
    <property type="protein sequence ID" value="EAW12188.1"/>
    <property type="molecule type" value="Genomic_DNA"/>
</dbReference>
<keyword evidence="5 7" id="KW-0460">Magnesium</keyword>
<dbReference type="InterPro" id="IPR005845">
    <property type="entry name" value="A-D-PHexomutase_a/b/a-II"/>
</dbReference>